<keyword evidence="1" id="KW-0175">Coiled coil</keyword>
<dbReference type="Proteomes" id="UP000013827">
    <property type="component" value="Unassembled WGS sequence"/>
</dbReference>
<feature type="coiled-coil region" evidence="1">
    <location>
        <begin position="184"/>
        <end position="283"/>
    </location>
</feature>
<accession>A0A0D3IWF7</accession>
<reference evidence="3" key="1">
    <citation type="journal article" date="2013" name="Nature">
        <title>Pan genome of the phytoplankton Emiliania underpins its global distribution.</title>
        <authorList>
            <person name="Read B.A."/>
            <person name="Kegel J."/>
            <person name="Klute M.J."/>
            <person name="Kuo A."/>
            <person name="Lefebvre S.C."/>
            <person name="Maumus F."/>
            <person name="Mayer C."/>
            <person name="Miller J."/>
            <person name="Monier A."/>
            <person name="Salamov A."/>
            <person name="Young J."/>
            <person name="Aguilar M."/>
            <person name="Claverie J.M."/>
            <person name="Frickenhaus S."/>
            <person name="Gonzalez K."/>
            <person name="Herman E.K."/>
            <person name="Lin Y.C."/>
            <person name="Napier J."/>
            <person name="Ogata H."/>
            <person name="Sarno A.F."/>
            <person name="Shmutz J."/>
            <person name="Schroeder D."/>
            <person name="de Vargas C."/>
            <person name="Verret F."/>
            <person name="von Dassow P."/>
            <person name="Valentin K."/>
            <person name="Van de Peer Y."/>
            <person name="Wheeler G."/>
            <person name="Dacks J.B."/>
            <person name="Delwiche C.F."/>
            <person name="Dyhrman S.T."/>
            <person name="Glockner G."/>
            <person name="John U."/>
            <person name="Richards T."/>
            <person name="Worden A.Z."/>
            <person name="Zhang X."/>
            <person name="Grigoriev I.V."/>
            <person name="Allen A.E."/>
            <person name="Bidle K."/>
            <person name="Borodovsky M."/>
            <person name="Bowler C."/>
            <person name="Brownlee C."/>
            <person name="Cock J.M."/>
            <person name="Elias M."/>
            <person name="Gladyshev V.N."/>
            <person name="Groth M."/>
            <person name="Guda C."/>
            <person name="Hadaegh A."/>
            <person name="Iglesias-Rodriguez M.D."/>
            <person name="Jenkins J."/>
            <person name="Jones B.M."/>
            <person name="Lawson T."/>
            <person name="Leese F."/>
            <person name="Lindquist E."/>
            <person name="Lobanov A."/>
            <person name="Lomsadze A."/>
            <person name="Malik S.B."/>
            <person name="Marsh M.E."/>
            <person name="Mackinder L."/>
            <person name="Mock T."/>
            <person name="Mueller-Roeber B."/>
            <person name="Pagarete A."/>
            <person name="Parker M."/>
            <person name="Probert I."/>
            <person name="Quesneville H."/>
            <person name="Raines C."/>
            <person name="Rensing S.A."/>
            <person name="Riano-Pachon D.M."/>
            <person name="Richier S."/>
            <person name="Rokitta S."/>
            <person name="Shiraiwa Y."/>
            <person name="Soanes D.M."/>
            <person name="van der Giezen M."/>
            <person name="Wahlund T.M."/>
            <person name="Williams B."/>
            <person name="Wilson W."/>
            <person name="Wolfe G."/>
            <person name="Wurch L.L."/>
        </authorList>
    </citation>
    <scope>NUCLEOTIDE SEQUENCE</scope>
</reference>
<dbReference type="RefSeq" id="XP_005768021.1">
    <property type="nucleotide sequence ID" value="XM_005767964.1"/>
</dbReference>
<name>A0A0D3IWF7_EMIH1</name>
<sequence>MADERARRAQDDYRLMLERQLEQRAALSADEASFQQEIAEMNRALLHDARQGEASATARLQALQSRHQRLRTGYERLRGAVLDPAKHSAKQQNEPASTVEGASDGADVAELEHRVAQLEEARRALADRLERAGQAYTAALAEMRPGHLADKESPPQIAVPAVPQSPTPPSGSEAHVVGERKREAAAMVRAIQTLTAQKAELQRQLERRHVAEDELKNLRAEIERLQAARGDFKQDYAQLRSASSLQVQVKEMSSTIAALESERPKLLRRAATAEQQLASLQESMTSTVQSYQKEILQLRRSQAGAAQGPR</sequence>
<protein>
    <recommendedName>
        <fullName evidence="4">Centrosomal protein of 162 kDa</fullName>
    </recommendedName>
</protein>
<evidence type="ECO:0000313" key="3">
    <source>
        <dbReference type="Proteomes" id="UP000013827"/>
    </source>
</evidence>
<evidence type="ECO:0008006" key="4">
    <source>
        <dbReference type="Google" id="ProtNLM"/>
    </source>
</evidence>
<evidence type="ECO:0000313" key="2">
    <source>
        <dbReference type="EnsemblProtists" id="EOD15592"/>
    </source>
</evidence>
<dbReference type="GeneID" id="17261741"/>
<dbReference type="KEGG" id="ehx:EMIHUDRAFT_119283"/>
<keyword evidence="3" id="KW-1185">Reference proteome</keyword>
<dbReference type="HOGENOM" id="CLU_898432_0_0_1"/>
<proteinExistence type="predicted"/>
<organism evidence="2 3">
    <name type="scientific">Emiliania huxleyi (strain CCMP1516)</name>
    <dbReference type="NCBI Taxonomy" id="280463"/>
    <lineage>
        <taxon>Eukaryota</taxon>
        <taxon>Haptista</taxon>
        <taxon>Haptophyta</taxon>
        <taxon>Prymnesiophyceae</taxon>
        <taxon>Isochrysidales</taxon>
        <taxon>Noelaerhabdaceae</taxon>
        <taxon>Emiliania</taxon>
    </lineage>
</organism>
<evidence type="ECO:0000256" key="1">
    <source>
        <dbReference type="SAM" id="Coils"/>
    </source>
</evidence>
<feature type="coiled-coil region" evidence="1">
    <location>
        <begin position="108"/>
        <end position="135"/>
    </location>
</feature>
<dbReference type="PaxDb" id="2903-EOD15592"/>
<dbReference type="EnsemblProtists" id="EOD15592">
    <property type="protein sequence ID" value="EOD15592"/>
    <property type="gene ID" value="EMIHUDRAFT_119283"/>
</dbReference>
<reference evidence="2" key="2">
    <citation type="submission" date="2024-10" db="UniProtKB">
        <authorList>
            <consortium name="EnsemblProtists"/>
        </authorList>
    </citation>
    <scope>IDENTIFICATION</scope>
</reference>
<dbReference type="AlphaFoldDB" id="A0A0D3IWF7"/>